<accession>F4R6U6</accession>
<dbReference type="GeneID" id="18931583"/>
<name>F4R6U6_MELLP</name>
<dbReference type="Proteomes" id="UP000001072">
    <property type="component" value="Unassembled WGS sequence"/>
</dbReference>
<sequence>MMEFPKLRVVGSFYLDEDGLDMAWLHWPMMRNVRTLVMFDTLTTAYWEEALELAGVKAFRTVPNLKHIIFVSQFDDDMSPELVKAFKTRGVHCHCVPSLPYDEIMELESKLNDPCDGPKTQSDCLPGGSYWTYRPLEL</sequence>
<dbReference type="VEuPathDB" id="FungiDB:MELLADRAFT_70627"/>
<protein>
    <submittedName>
        <fullName evidence="1">Uncharacterized protein</fullName>
    </submittedName>
</protein>
<dbReference type="HOGENOM" id="CLU_154739_0_0_1"/>
<dbReference type="InParanoid" id="F4R6U6"/>
<gene>
    <name evidence="1" type="ORF">MELLADRAFT_70627</name>
</gene>
<organism evidence="2">
    <name type="scientific">Melampsora larici-populina (strain 98AG31 / pathotype 3-4-7)</name>
    <name type="common">Poplar leaf rust fungus</name>
    <dbReference type="NCBI Taxonomy" id="747676"/>
    <lineage>
        <taxon>Eukaryota</taxon>
        <taxon>Fungi</taxon>
        <taxon>Dikarya</taxon>
        <taxon>Basidiomycota</taxon>
        <taxon>Pucciniomycotina</taxon>
        <taxon>Pucciniomycetes</taxon>
        <taxon>Pucciniales</taxon>
        <taxon>Melampsoraceae</taxon>
        <taxon>Melampsora</taxon>
    </lineage>
</organism>
<dbReference type="RefSeq" id="XP_007404768.1">
    <property type="nucleotide sequence ID" value="XM_007404706.1"/>
</dbReference>
<evidence type="ECO:0000313" key="1">
    <source>
        <dbReference type="EMBL" id="EGG12393.1"/>
    </source>
</evidence>
<evidence type="ECO:0000313" key="2">
    <source>
        <dbReference type="Proteomes" id="UP000001072"/>
    </source>
</evidence>
<dbReference type="EMBL" id="GL883091">
    <property type="protein sequence ID" value="EGG12393.1"/>
    <property type="molecule type" value="Genomic_DNA"/>
</dbReference>
<dbReference type="KEGG" id="mlr:MELLADRAFT_70627"/>
<reference evidence="2" key="1">
    <citation type="journal article" date="2011" name="Proc. Natl. Acad. Sci. U.S.A.">
        <title>Obligate biotrophy features unraveled by the genomic analysis of rust fungi.</title>
        <authorList>
            <person name="Duplessis S."/>
            <person name="Cuomo C.A."/>
            <person name="Lin Y.-C."/>
            <person name="Aerts A."/>
            <person name="Tisserant E."/>
            <person name="Veneault-Fourrey C."/>
            <person name="Joly D.L."/>
            <person name="Hacquard S."/>
            <person name="Amselem J."/>
            <person name="Cantarel B.L."/>
            <person name="Chiu R."/>
            <person name="Coutinho P.M."/>
            <person name="Feau N."/>
            <person name="Field M."/>
            <person name="Frey P."/>
            <person name="Gelhaye E."/>
            <person name="Goldberg J."/>
            <person name="Grabherr M.G."/>
            <person name="Kodira C.D."/>
            <person name="Kohler A."/>
            <person name="Kuees U."/>
            <person name="Lindquist E.A."/>
            <person name="Lucas S.M."/>
            <person name="Mago R."/>
            <person name="Mauceli E."/>
            <person name="Morin E."/>
            <person name="Murat C."/>
            <person name="Pangilinan J.L."/>
            <person name="Park R."/>
            <person name="Pearson M."/>
            <person name="Quesneville H."/>
            <person name="Rouhier N."/>
            <person name="Sakthikumar S."/>
            <person name="Salamov A.A."/>
            <person name="Schmutz J."/>
            <person name="Selles B."/>
            <person name="Shapiro H."/>
            <person name="Tanguay P."/>
            <person name="Tuskan G.A."/>
            <person name="Henrissat B."/>
            <person name="Van de Peer Y."/>
            <person name="Rouze P."/>
            <person name="Ellis J.G."/>
            <person name="Dodds P.N."/>
            <person name="Schein J.E."/>
            <person name="Zhong S."/>
            <person name="Hamelin R.C."/>
            <person name="Grigoriev I.V."/>
            <person name="Szabo L.J."/>
            <person name="Martin F."/>
        </authorList>
    </citation>
    <scope>NUCLEOTIDE SEQUENCE [LARGE SCALE GENOMIC DNA]</scope>
    <source>
        <strain evidence="2">98AG31 / pathotype 3-4-7</strain>
    </source>
</reference>
<dbReference type="AlphaFoldDB" id="F4R6U6"/>
<keyword evidence="2" id="KW-1185">Reference proteome</keyword>
<proteinExistence type="predicted"/>